<organism evidence="1 2">
    <name type="scientific">Methanofollis formosanus</name>
    <dbReference type="NCBI Taxonomy" id="299308"/>
    <lineage>
        <taxon>Archaea</taxon>
        <taxon>Methanobacteriati</taxon>
        <taxon>Methanobacteriota</taxon>
        <taxon>Stenosarchaea group</taxon>
        <taxon>Methanomicrobia</taxon>
        <taxon>Methanomicrobiales</taxon>
        <taxon>Methanomicrobiaceae</taxon>
        <taxon>Methanofollis</taxon>
    </lineage>
</organism>
<dbReference type="GO" id="GO:0016990">
    <property type="term" value="F:arginine deiminase activity"/>
    <property type="evidence" value="ECO:0007669"/>
    <property type="project" value="TreeGrafter"/>
</dbReference>
<keyword evidence="2" id="KW-1185">Reference proteome</keyword>
<dbReference type="PANTHER" id="PTHR47271">
    <property type="entry name" value="ARGININE DEIMINASE"/>
    <property type="match status" value="1"/>
</dbReference>
<proteinExistence type="predicted"/>
<accession>A0A8G1A258</accession>
<name>A0A8G1A258_9EURY</name>
<dbReference type="KEGG" id="mfk:E2N92_11475"/>
<dbReference type="GO" id="GO:0019546">
    <property type="term" value="P:L-arginine deiminase pathway"/>
    <property type="evidence" value="ECO:0007669"/>
    <property type="project" value="TreeGrafter"/>
</dbReference>
<dbReference type="Pfam" id="PF02274">
    <property type="entry name" value="ADI"/>
    <property type="match status" value="2"/>
</dbReference>
<dbReference type="EMBL" id="CP037968">
    <property type="protein sequence ID" value="QYZ79999.1"/>
    <property type="molecule type" value="Genomic_DNA"/>
</dbReference>
<reference evidence="1" key="1">
    <citation type="journal article" date="2005" name="Int. J. Syst. Evol. Microbiol.">
        <title>Methanofollis formosanus sp. nov., isolated from a fish pond.</title>
        <authorList>
            <person name="Wu S.Y."/>
            <person name="Chen S.C."/>
            <person name="Lai M.C."/>
        </authorList>
    </citation>
    <scope>NUCLEOTIDE SEQUENCE</scope>
    <source>
        <strain evidence="1">ML15</strain>
    </source>
</reference>
<dbReference type="Gene3D" id="3.75.10.10">
    <property type="entry name" value="L-arginine/glycine Amidinotransferase, Chain A"/>
    <property type="match status" value="1"/>
</dbReference>
<dbReference type="RefSeq" id="WP_343222847.1">
    <property type="nucleotide sequence ID" value="NZ_CP037968.1"/>
</dbReference>
<gene>
    <name evidence="1" type="ORF">E2N92_11475</name>
</gene>
<evidence type="ECO:0000313" key="2">
    <source>
        <dbReference type="Proteomes" id="UP000826709"/>
    </source>
</evidence>
<dbReference type="SUPFAM" id="SSF55909">
    <property type="entry name" value="Pentein"/>
    <property type="match status" value="1"/>
</dbReference>
<dbReference type="Proteomes" id="UP000826709">
    <property type="component" value="Chromosome"/>
</dbReference>
<dbReference type="AlphaFoldDB" id="A0A8G1A258"/>
<dbReference type="PANTHER" id="PTHR47271:SF2">
    <property type="entry name" value="ARGININE DEIMINASE"/>
    <property type="match status" value="1"/>
</dbReference>
<sequence length="405" mass="44692">MRARAKAEWHRLHDVLMHEPGLEVFFALISPKKHLYERFFNLETARREHQRLCEILQDDFGVRVHRLTDAVLEGVQNPRHRETLLKLAEEPAGGTDPPLAGRDNRHLLALALFGACQNGGDVTLRGTMHNLYFMRDQQVCTDQGIVMGRMATAERHREGALTAIGLSAIGAGAVGMIRRGHLEGGDFIPAGKFALLGYGSRTDHEGADALLWSGSGFDEVAVVREPVHPLIEGTDPMVNMHLDTYCNLAGDGVAVGNPGLLEEARVKVLANESGIYRPTGWEGSLAGFLKEKDFSIVPVTTLEQLCYAANFLCVRERECIAVDTGQVARAVIRRLRKRAAAKPGIYNRLLAQAEADYRQLRLDAEFFPYKKEVYAEGVEMTPIDLHNATGGYGGAHCMTCPVRRG</sequence>
<protein>
    <submittedName>
        <fullName evidence="1">Amidinotransferase</fullName>
    </submittedName>
</protein>
<reference evidence="1" key="2">
    <citation type="submission" date="2019-03" db="EMBL/GenBank/DDBJ databases">
        <authorList>
            <person name="Chen S.-C."/>
            <person name="Wu S.-Y."/>
            <person name="Lai M.-C."/>
        </authorList>
    </citation>
    <scope>NUCLEOTIDE SEQUENCE</scope>
    <source>
        <strain evidence="1">ML15</strain>
    </source>
</reference>
<evidence type="ECO:0000313" key="1">
    <source>
        <dbReference type="EMBL" id="QYZ79999.1"/>
    </source>
</evidence>